<dbReference type="InterPro" id="IPR029058">
    <property type="entry name" value="AB_hydrolase_fold"/>
</dbReference>
<gene>
    <name evidence="2" type="ORF">COS91_08090</name>
</gene>
<protein>
    <recommendedName>
        <fullName evidence="1">Peptidase S9 prolyl oligopeptidase catalytic domain-containing protein</fullName>
    </recommendedName>
</protein>
<dbReference type="PANTHER" id="PTHR43358">
    <property type="entry name" value="ALPHA/BETA-HYDROLASE"/>
    <property type="match status" value="1"/>
</dbReference>
<organism evidence="2 3">
    <name type="scientific">Candidatus Desantisbacteria bacterium CG07_land_8_20_14_0_80_39_15</name>
    <dbReference type="NCBI Taxonomy" id="1974549"/>
    <lineage>
        <taxon>Bacteria</taxon>
        <taxon>Candidatus Desantisiibacteriota</taxon>
    </lineage>
</organism>
<evidence type="ECO:0000313" key="2">
    <source>
        <dbReference type="EMBL" id="PIU50748.1"/>
    </source>
</evidence>
<dbReference type="InterPro" id="IPR052920">
    <property type="entry name" value="DNA-binding_regulatory"/>
</dbReference>
<dbReference type="InterPro" id="IPR001375">
    <property type="entry name" value="Peptidase_S9_cat"/>
</dbReference>
<reference evidence="3" key="1">
    <citation type="submission" date="2017-09" db="EMBL/GenBank/DDBJ databases">
        <title>Depth-based differentiation of microbial function through sediment-hosted aquifers and enrichment of novel symbionts in the deep terrestrial subsurface.</title>
        <authorList>
            <person name="Probst A.J."/>
            <person name="Ladd B."/>
            <person name="Jarett J.K."/>
            <person name="Geller-Mcgrath D.E."/>
            <person name="Sieber C.M.K."/>
            <person name="Emerson J.B."/>
            <person name="Anantharaman K."/>
            <person name="Thomas B.C."/>
            <person name="Malmstrom R."/>
            <person name="Stieglmeier M."/>
            <person name="Klingl A."/>
            <person name="Woyke T."/>
            <person name="Ryan C.M."/>
            <person name="Banfield J.F."/>
        </authorList>
    </citation>
    <scope>NUCLEOTIDE SEQUENCE [LARGE SCALE GENOMIC DNA]</scope>
</reference>
<dbReference type="SUPFAM" id="SSF53474">
    <property type="entry name" value="alpha/beta-Hydrolases"/>
    <property type="match status" value="1"/>
</dbReference>
<evidence type="ECO:0000259" key="1">
    <source>
        <dbReference type="Pfam" id="PF00326"/>
    </source>
</evidence>
<dbReference type="GO" id="GO:0008236">
    <property type="term" value="F:serine-type peptidase activity"/>
    <property type="evidence" value="ECO:0007669"/>
    <property type="project" value="InterPro"/>
</dbReference>
<evidence type="ECO:0000313" key="3">
    <source>
        <dbReference type="Proteomes" id="UP000229227"/>
    </source>
</evidence>
<proteinExistence type="predicted"/>
<dbReference type="Pfam" id="PF00326">
    <property type="entry name" value="Peptidase_S9"/>
    <property type="match status" value="1"/>
</dbReference>
<dbReference type="AlphaFoldDB" id="A0A2M6ZEF8"/>
<sequence length="263" mass="29495">MHPPRDPMFENPSNLGMSYQKIFLETPDRVILSGWFIPKPGSNATVIFCHGYGTNKADCLPFVPFLHSAGYNLFLFDFRAHGESGGECCSLGGQERQDLFTAIRWVQSRKGLNPNCIGVLGISMGAATAIMVAAETTALKVVIADSSFSKLSDILGYQLRDYYLPSFPFAWVSSTWMGIKSGFNPFKYSPENSISRIAPRPVLLIHGRDDDQIPARHSLILYKKSRGHCELWVVSDAVHLGSFFCQPQKYQEKILKLFDKYIK</sequence>
<dbReference type="Proteomes" id="UP000229227">
    <property type="component" value="Unassembled WGS sequence"/>
</dbReference>
<accession>A0A2M6ZEF8</accession>
<name>A0A2M6ZEF8_9BACT</name>
<dbReference type="Gene3D" id="3.40.50.1820">
    <property type="entry name" value="alpha/beta hydrolase"/>
    <property type="match status" value="1"/>
</dbReference>
<feature type="domain" description="Peptidase S9 prolyl oligopeptidase catalytic" evidence="1">
    <location>
        <begin position="66"/>
        <end position="261"/>
    </location>
</feature>
<comment type="caution">
    <text evidence="2">The sequence shown here is derived from an EMBL/GenBank/DDBJ whole genome shotgun (WGS) entry which is preliminary data.</text>
</comment>
<dbReference type="EMBL" id="PEWN01000135">
    <property type="protein sequence ID" value="PIU50748.1"/>
    <property type="molecule type" value="Genomic_DNA"/>
</dbReference>
<dbReference type="PANTHER" id="PTHR43358:SF4">
    <property type="entry name" value="ALPHA_BETA HYDROLASE FOLD-1 DOMAIN-CONTAINING PROTEIN"/>
    <property type="match status" value="1"/>
</dbReference>
<dbReference type="GO" id="GO:0006508">
    <property type="term" value="P:proteolysis"/>
    <property type="evidence" value="ECO:0007669"/>
    <property type="project" value="InterPro"/>
</dbReference>